<organism evidence="2 3">
    <name type="scientific">Oryzicola mucosus</name>
    <dbReference type="NCBI Taxonomy" id="2767425"/>
    <lineage>
        <taxon>Bacteria</taxon>
        <taxon>Pseudomonadati</taxon>
        <taxon>Pseudomonadota</taxon>
        <taxon>Alphaproteobacteria</taxon>
        <taxon>Hyphomicrobiales</taxon>
        <taxon>Phyllobacteriaceae</taxon>
        <taxon>Oryzicola</taxon>
    </lineage>
</organism>
<dbReference type="PANTHER" id="PTHR41521:SF4">
    <property type="entry name" value="BLR0684 PROTEIN"/>
    <property type="match status" value="1"/>
</dbReference>
<dbReference type="Gene3D" id="3.30.70.100">
    <property type="match status" value="1"/>
</dbReference>
<evidence type="ECO:0000259" key="1">
    <source>
        <dbReference type="Pfam" id="PF07045"/>
    </source>
</evidence>
<evidence type="ECO:0000313" key="3">
    <source>
        <dbReference type="Proteomes" id="UP000643405"/>
    </source>
</evidence>
<gene>
    <name evidence="2" type="ORF">ICI42_02980</name>
</gene>
<dbReference type="EMBL" id="JACVVX010000001">
    <property type="protein sequence ID" value="MBD0413610.1"/>
    <property type="molecule type" value="Genomic_DNA"/>
</dbReference>
<evidence type="ECO:0000313" key="2">
    <source>
        <dbReference type="EMBL" id="MBD0413610.1"/>
    </source>
</evidence>
<protein>
    <submittedName>
        <fullName evidence="2">DUF1330 domain-containing protein</fullName>
    </submittedName>
</protein>
<proteinExistence type="predicted"/>
<dbReference type="Proteomes" id="UP000643405">
    <property type="component" value="Unassembled WGS sequence"/>
</dbReference>
<dbReference type="SUPFAM" id="SSF54909">
    <property type="entry name" value="Dimeric alpha+beta barrel"/>
    <property type="match status" value="1"/>
</dbReference>
<accession>A0A8J6PM03</accession>
<feature type="domain" description="DUF1330" evidence="1">
    <location>
        <begin position="3"/>
        <end position="95"/>
    </location>
</feature>
<dbReference type="RefSeq" id="WP_188163031.1">
    <property type="nucleotide sequence ID" value="NZ_JACVVX010000001.1"/>
</dbReference>
<dbReference type="InterPro" id="IPR010753">
    <property type="entry name" value="DUF1330"/>
</dbReference>
<reference evidence="2" key="1">
    <citation type="submission" date="2020-09" db="EMBL/GenBank/DDBJ databases">
        <title>Genome seq and assembly of Tianweitania sp.</title>
        <authorList>
            <person name="Chhetri G."/>
        </authorList>
    </citation>
    <scope>NUCLEOTIDE SEQUENCE</scope>
    <source>
        <strain evidence="2">Rool2</strain>
    </source>
</reference>
<sequence length="95" mass="10563">MTKAYWIARVDVRDPEGYKGYVEAAKPAFERYGAKFIARGGAHEAAEGAGRARNVIIEFASMQDAHDCYHSAEYQHAKSIRQKFAEGEIVLVEGV</sequence>
<dbReference type="InterPro" id="IPR011008">
    <property type="entry name" value="Dimeric_a/b-barrel"/>
</dbReference>
<keyword evidence="3" id="KW-1185">Reference proteome</keyword>
<dbReference type="Pfam" id="PF07045">
    <property type="entry name" value="DUF1330"/>
    <property type="match status" value="1"/>
</dbReference>
<name>A0A8J6PM03_9HYPH</name>
<dbReference type="AlphaFoldDB" id="A0A8J6PM03"/>
<dbReference type="PANTHER" id="PTHR41521">
    <property type="match status" value="1"/>
</dbReference>
<comment type="caution">
    <text evidence="2">The sequence shown here is derived from an EMBL/GenBank/DDBJ whole genome shotgun (WGS) entry which is preliminary data.</text>
</comment>